<dbReference type="PANTHER" id="PTHR31815:SF2">
    <property type="entry name" value="TRANSMEMBRANE PROTEIN 200C"/>
    <property type="match status" value="1"/>
</dbReference>
<feature type="transmembrane region" description="Helical" evidence="7">
    <location>
        <begin position="53"/>
        <end position="75"/>
    </location>
</feature>
<evidence type="ECO:0000313" key="9">
    <source>
        <dbReference type="RefSeq" id="XP_025742299.1"/>
    </source>
</evidence>
<dbReference type="GO" id="GO:0016020">
    <property type="term" value="C:membrane"/>
    <property type="evidence" value="ECO:0007669"/>
    <property type="project" value="UniProtKB-SubCell"/>
</dbReference>
<dbReference type="Proteomes" id="UP000286641">
    <property type="component" value="Unplaced"/>
</dbReference>
<feature type="compositionally biased region" description="Pro residues" evidence="6">
    <location>
        <begin position="496"/>
        <end position="507"/>
    </location>
</feature>
<dbReference type="RefSeq" id="XP_073754599.1">
    <property type="nucleotide sequence ID" value="XM_073898498.1"/>
</dbReference>
<feature type="region of interest" description="Disordered" evidence="6">
    <location>
        <begin position="287"/>
        <end position="317"/>
    </location>
</feature>
<evidence type="ECO:0000256" key="4">
    <source>
        <dbReference type="ARBA" id="ARBA00022989"/>
    </source>
</evidence>
<feature type="region of interest" description="Disordered" evidence="6">
    <location>
        <begin position="13"/>
        <end position="37"/>
    </location>
</feature>
<dbReference type="RefSeq" id="XP_025742299.1">
    <property type="nucleotide sequence ID" value="XM_025886514.1"/>
</dbReference>
<evidence type="ECO:0000256" key="3">
    <source>
        <dbReference type="ARBA" id="ARBA00022692"/>
    </source>
</evidence>
<feature type="region of interest" description="Disordered" evidence="6">
    <location>
        <begin position="357"/>
        <end position="381"/>
    </location>
</feature>
<evidence type="ECO:0000256" key="6">
    <source>
        <dbReference type="SAM" id="MobiDB-lite"/>
    </source>
</evidence>
<feature type="compositionally biased region" description="Gly residues" evidence="6">
    <location>
        <begin position="288"/>
        <end position="299"/>
    </location>
</feature>
<dbReference type="InterPro" id="IPR018787">
    <property type="entry name" value="DUF2371_TMEM200"/>
</dbReference>
<evidence type="ECO:0000256" key="2">
    <source>
        <dbReference type="ARBA" id="ARBA00005308"/>
    </source>
</evidence>
<comment type="subcellular location">
    <subcellularLocation>
        <location evidence="1">Membrane</location>
        <topology evidence="1">Multi-pass membrane protein</topology>
    </subcellularLocation>
</comment>
<evidence type="ECO:0000256" key="1">
    <source>
        <dbReference type="ARBA" id="ARBA00004141"/>
    </source>
</evidence>
<feature type="compositionally biased region" description="Low complexity" evidence="6">
    <location>
        <begin position="129"/>
        <end position="146"/>
    </location>
</feature>
<feature type="transmembrane region" description="Helical" evidence="7">
    <location>
        <begin position="167"/>
        <end position="187"/>
    </location>
</feature>
<feature type="region of interest" description="Disordered" evidence="6">
    <location>
        <begin position="396"/>
        <end position="606"/>
    </location>
</feature>
<reference key="1">
    <citation type="submission" date="2019-01" db="UniProtKB">
        <authorList>
            <consortium name="RefSeq"/>
        </authorList>
    </citation>
    <scope>IDENTIFICATION</scope>
</reference>
<comment type="similarity">
    <text evidence="2">Belongs to the TMEM200 family.</text>
</comment>
<feature type="region of interest" description="Disordered" evidence="6">
    <location>
        <begin position="83"/>
        <end position="146"/>
    </location>
</feature>
<keyword evidence="3 7" id="KW-0812">Transmembrane</keyword>
<keyword evidence="8" id="KW-1185">Reference proteome</keyword>
<feature type="compositionally biased region" description="Low complexity" evidence="6">
    <location>
        <begin position="538"/>
        <end position="548"/>
    </location>
</feature>
<sequence length="639" mass="65396">MIATGGLLRISARKQDPLRPPTQVPKRKRKAKKRRKNDVVVVKGKLKLCSISGLIALCGILVLLVGIAMAVVGYWPKANGTNREGGKQLPAAGSGHRVLTTANSGSGGSKNRSRSHLGTPGGVNSSLVGAPRSTPPARSAGPSSSSTSVGFFFRIFSGYLHSDKLKVFGPLIMGIGIFLFICANAVLHENRDKKTKIINLRDLYSTVIDVHSLRAKDLAAAAAAAATAASSSSAPASAPPGAPPLNGFLSYVQSRGLELKPGSCGGSAGDAFGAAVLARGSWPHPAALGGGGGGGGGARGAASPPDLVSSPRCSREPPNLAEAVYSIYRERSGVASRRRAAAAAAAAVAAAAAATTAAASSSSSPAPCSPPESWGRQSTASSLVGSSLSAFALLPLQGDRDGDGDGDGDAEGASCSWQRPPGERGSREIPRGELDLSLTDLRGAPGGSRWAPSELEEPEGTAAAARTARGQRGRLPRTGRYAALRRRSTSGLPDYRAPPSPEPPPSPRSAELDSSLLAKAASPSPPRRLEDSLPARPDSPSSQSDDPSCCNKGYTPLREAGTSLESVVEAVASESPDCEAATAPGAQQSPSEDPSQGPPPAARPPQLVQRQFTNKEKLFMISRSHAIGVEDGELESTGI</sequence>
<organism evidence="8 9">
    <name type="scientific">Callorhinus ursinus</name>
    <name type="common">Northern fur seal</name>
    <dbReference type="NCBI Taxonomy" id="34884"/>
    <lineage>
        <taxon>Eukaryota</taxon>
        <taxon>Metazoa</taxon>
        <taxon>Chordata</taxon>
        <taxon>Craniata</taxon>
        <taxon>Vertebrata</taxon>
        <taxon>Euteleostomi</taxon>
        <taxon>Mammalia</taxon>
        <taxon>Eutheria</taxon>
        <taxon>Laurasiatheria</taxon>
        <taxon>Carnivora</taxon>
        <taxon>Caniformia</taxon>
        <taxon>Pinnipedia</taxon>
        <taxon>Otariidae</taxon>
        <taxon>Callorhinus</taxon>
    </lineage>
</organism>
<proteinExistence type="inferred from homology"/>
<dbReference type="AlphaFoldDB" id="A0A3Q7Q993"/>
<evidence type="ECO:0000313" key="8">
    <source>
        <dbReference type="Proteomes" id="UP000286641"/>
    </source>
</evidence>
<reference evidence="9" key="2">
    <citation type="submission" date="2025-08" db="UniProtKB">
        <authorList>
            <consortium name="RefSeq"/>
        </authorList>
    </citation>
    <scope>IDENTIFICATION</scope>
    <source>
        <tissue evidence="9">Blood</tissue>
    </source>
</reference>
<name>A0A3Q7Q993_CALUR</name>
<accession>A0A3Q7Q993</accession>
<dbReference type="InParanoid" id="A0A3Q7Q993"/>
<feature type="compositionally biased region" description="Low complexity" evidence="6">
    <location>
        <begin position="508"/>
        <end position="522"/>
    </location>
</feature>
<gene>
    <name evidence="9" type="primary">TMEM200C</name>
</gene>
<evidence type="ECO:0000256" key="7">
    <source>
        <dbReference type="SAM" id="Phobius"/>
    </source>
</evidence>
<dbReference type="CTD" id="645369"/>
<feature type="compositionally biased region" description="Basic residues" evidence="6">
    <location>
        <begin position="25"/>
        <end position="36"/>
    </location>
</feature>
<dbReference type="GeneID" id="112835034"/>
<dbReference type="Pfam" id="PF10177">
    <property type="entry name" value="DUF2371"/>
    <property type="match status" value="1"/>
</dbReference>
<feature type="compositionally biased region" description="Low complexity" evidence="6">
    <location>
        <begin position="357"/>
        <end position="366"/>
    </location>
</feature>
<feature type="compositionally biased region" description="Basic residues" evidence="6">
    <location>
        <begin position="469"/>
        <end position="488"/>
    </location>
</feature>
<keyword evidence="5 7" id="KW-0472">Membrane</keyword>
<dbReference type="PANTHER" id="PTHR31815">
    <property type="entry name" value="AGAP005329-PA"/>
    <property type="match status" value="1"/>
</dbReference>
<evidence type="ECO:0000256" key="5">
    <source>
        <dbReference type="ARBA" id="ARBA00023136"/>
    </source>
</evidence>
<feature type="compositionally biased region" description="Basic and acidic residues" evidence="6">
    <location>
        <begin position="421"/>
        <end position="434"/>
    </location>
</feature>
<protein>
    <submittedName>
        <fullName evidence="9">Transmembrane protein 200C</fullName>
    </submittedName>
</protein>
<keyword evidence="4 7" id="KW-1133">Transmembrane helix</keyword>